<dbReference type="RefSeq" id="WP_171186455.1">
    <property type="nucleotide sequence ID" value="NZ_WTPX01000055.1"/>
</dbReference>
<name>A0ABX1VDX6_9PLAN</name>
<dbReference type="Proteomes" id="UP000609651">
    <property type="component" value="Unassembled WGS sequence"/>
</dbReference>
<dbReference type="InterPro" id="IPR009959">
    <property type="entry name" value="Cyclase_SnoaL-like"/>
</dbReference>
<gene>
    <name evidence="1" type="ORF">LzC2_20160</name>
</gene>
<dbReference type="Pfam" id="PF07366">
    <property type="entry name" value="SnoaL"/>
    <property type="match status" value="1"/>
</dbReference>
<keyword evidence="2" id="KW-1185">Reference proteome</keyword>
<accession>A0ABX1VDX6</accession>
<reference evidence="1 2" key="1">
    <citation type="journal article" date="2020" name="Syst. Appl. Microbiol.">
        <title>Alienimonas chondri sp. nov., a novel planctomycete isolated from the biofilm of the red alga Chondrus crispus.</title>
        <authorList>
            <person name="Vitorino I."/>
            <person name="Albuquerque L."/>
            <person name="Wiegand S."/>
            <person name="Kallscheuer N."/>
            <person name="da Costa M.S."/>
            <person name="Lobo-da-Cunha A."/>
            <person name="Jogler C."/>
            <person name="Lage O.M."/>
        </authorList>
    </citation>
    <scope>NUCLEOTIDE SEQUENCE [LARGE SCALE GENOMIC DNA]</scope>
    <source>
        <strain evidence="1 2">LzC2</strain>
    </source>
</reference>
<dbReference type="InterPro" id="IPR032710">
    <property type="entry name" value="NTF2-like_dom_sf"/>
</dbReference>
<sequence>MALDTTALATRWFEEVWNHRRAETIDELLTAESVCHTDDGPVCGPDGFKQRLYHPLLAAFPDLRIQVEGVLAQDDQVVVRWSAVGVHSGEGLGFPPTQDSASFRGITWVRICDGKFQEAWQTSNIPEVLRTLSAKALA</sequence>
<dbReference type="Gene3D" id="3.10.450.50">
    <property type="match status" value="1"/>
</dbReference>
<comment type="caution">
    <text evidence="1">The sequence shown here is derived from an EMBL/GenBank/DDBJ whole genome shotgun (WGS) entry which is preliminary data.</text>
</comment>
<evidence type="ECO:0008006" key="3">
    <source>
        <dbReference type="Google" id="ProtNLM"/>
    </source>
</evidence>
<proteinExistence type="predicted"/>
<organism evidence="1 2">
    <name type="scientific">Alienimonas chondri</name>
    <dbReference type="NCBI Taxonomy" id="2681879"/>
    <lineage>
        <taxon>Bacteria</taxon>
        <taxon>Pseudomonadati</taxon>
        <taxon>Planctomycetota</taxon>
        <taxon>Planctomycetia</taxon>
        <taxon>Planctomycetales</taxon>
        <taxon>Planctomycetaceae</taxon>
        <taxon>Alienimonas</taxon>
    </lineage>
</organism>
<dbReference type="EMBL" id="WTPX01000055">
    <property type="protein sequence ID" value="NNJ25939.1"/>
    <property type="molecule type" value="Genomic_DNA"/>
</dbReference>
<evidence type="ECO:0000313" key="1">
    <source>
        <dbReference type="EMBL" id="NNJ25939.1"/>
    </source>
</evidence>
<evidence type="ECO:0000313" key="2">
    <source>
        <dbReference type="Proteomes" id="UP000609651"/>
    </source>
</evidence>
<dbReference type="SUPFAM" id="SSF54427">
    <property type="entry name" value="NTF2-like"/>
    <property type="match status" value="1"/>
</dbReference>
<protein>
    <recommendedName>
        <fullName evidence="3">Ester cyclase</fullName>
    </recommendedName>
</protein>
<dbReference type="PANTHER" id="PTHR38436:SF1">
    <property type="entry name" value="ESTER CYCLASE"/>
    <property type="match status" value="1"/>
</dbReference>
<dbReference type="PANTHER" id="PTHR38436">
    <property type="entry name" value="POLYKETIDE CYCLASE SNOAL-LIKE DOMAIN"/>
    <property type="match status" value="1"/>
</dbReference>